<dbReference type="RefSeq" id="WP_221303986.1">
    <property type="nucleotide sequence ID" value="NZ_JACHHZ010000001.1"/>
</dbReference>
<evidence type="ECO:0000256" key="14">
    <source>
        <dbReference type="PIRSR" id="PIRSR000106-3"/>
    </source>
</evidence>
<evidence type="ECO:0000256" key="1">
    <source>
        <dbReference type="ARBA" id="ARBA00001936"/>
    </source>
</evidence>
<feature type="binding site" evidence="14">
    <location>
        <position position="253"/>
    </location>
    <ligand>
        <name>a divalent metal cation</name>
        <dbReference type="ChEBI" id="CHEBI:60240"/>
    </ligand>
</feature>
<evidence type="ECO:0000256" key="4">
    <source>
        <dbReference type="ARBA" id="ARBA00022723"/>
    </source>
</evidence>
<evidence type="ECO:0000256" key="7">
    <source>
        <dbReference type="ARBA" id="ARBA00023211"/>
    </source>
</evidence>
<feature type="binding site" evidence="14">
    <location>
        <position position="254"/>
    </location>
    <ligand>
        <name>a divalent metal cation</name>
        <dbReference type="ChEBI" id="CHEBI:60240"/>
    </ligand>
</feature>
<dbReference type="GO" id="GO:0004470">
    <property type="term" value="F:malic enzyme activity"/>
    <property type="evidence" value="ECO:0007669"/>
    <property type="project" value="InterPro"/>
</dbReference>
<protein>
    <recommendedName>
        <fullName evidence="11">Malolactic enzyme</fullName>
        <ecNumber evidence="10">4.1.1.101</ecNumber>
    </recommendedName>
</protein>
<comment type="cofactor">
    <cofactor evidence="1">
        <name>Mn(2+)</name>
        <dbReference type="ChEBI" id="CHEBI:29035"/>
    </cofactor>
</comment>
<dbReference type="PRINTS" id="PR00072">
    <property type="entry name" value="MALOXRDTASE"/>
</dbReference>
<dbReference type="CDD" id="cd05312">
    <property type="entry name" value="NAD_bind_1_malic_enz"/>
    <property type="match status" value="1"/>
</dbReference>
<evidence type="ECO:0000256" key="11">
    <source>
        <dbReference type="ARBA" id="ARBA00074565"/>
    </source>
</evidence>
<evidence type="ECO:0000256" key="6">
    <source>
        <dbReference type="ARBA" id="ARBA00023027"/>
    </source>
</evidence>
<feature type="binding site" evidence="13">
    <location>
        <position position="470"/>
    </location>
    <ligand>
        <name>(S)-malate</name>
        <dbReference type="ChEBI" id="CHEBI:15589"/>
    </ligand>
</feature>
<evidence type="ECO:0000256" key="9">
    <source>
        <dbReference type="ARBA" id="ARBA00051739"/>
    </source>
</evidence>
<dbReference type="PANTHER" id="PTHR23406">
    <property type="entry name" value="MALIC ENZYME-RELATED"/>
    <property type="match status" value="1"/>
</dbReference>
<feature type="binding site" evidence="13">
    <location>
        <position position="426"/>
    </location>
    <ligand>
        <name>(S)-malate</name>
        <dbReference type="ChEBI" id="CHEBI:15589"/>
    </ligand>
</feature>
<dbReference type="SUPFAM" id="SSF53223">
    <property type="entry name" value="Aminoacid dehydrogenase-like, N-terminal domain"/>
    <property type="match status" value="1"/>
</dbReference>
<dbReference type="GO" id="GO:0043883">
    <property type="term" value="F:malolactic enzyme activity"/>
    <property type="evidence" value="ECO:0007669"/>
    <property type="project" value="UniProtKB-EC"/>
</dbReference>
<keyword evidence="19" id="KW-1185">Reference proteome</keyword>
<evidence type="ECO:0000259" key="17">
    <source>
        <dbReference type="SMART" id="SM01274"/>
    </source>
</evidence>
<dbReference type="SMART" id="SM01274">
    <property type="entry name" value="malic"/>
    <property type="match status" value="1"/>
</dbReference>
<feature type="binding site" evidence="14">
    <location>
        <position position="277"/>
    </location>
    <ligand>
        <name>a divalent metal cation</name>
        <dbReference type="ChEBI" id="CHEBI:60240"/>
    </ligand>
</feature>
<dbReference type="Proteomes" id="UP000588068">
    <property type="component" value="Unassembled WGS sequence"/>
</dbReference>
<dbReference type="Pfam" id="PF03949">
    <property type="entry name" value="Malic_M"/>
    <property type="match status" value="1"/>
</dbReference>
<comment type="subunit">
    <text evidence="3">Homodimer.</text>
</comment>
<keyword evidence="5 18" id="KW-0560">Oxidoreductase</keyword>
<dbReference type="EMBL" id="JACHHZ010000001">
    <property type="protein sequence ID" value="MBB6091768.1"/>
    <property type="molecule type" value="Genomic_DNA"/>
</dbReference>
<evidence type="ECO:0000256" key="3">
    <source>
        <dbReference type="ARBA" id="ARBA00011738"/>
    </source>
</evidence>
<dbReference type="Gene3D" id="3.40.50.720">
    <property type="entry name" value="NAD(P)-binding Rossmann-like Domain"/>
    <property type="match status" value="1"/>
</dbReference>
<dbReference type="SUPFAM" id="SSF51735">
    <property type="entry name" value="NAD(P)-binding Rossmann-fold domains"/>
    <property type="match status" value="1"/>
</dbReference>
<keyword evidence="7" id="KW-0464">Manganese</keyword>
<feature type="active site" description="Proton acceptor" evidence="12">
    <location>
        <position position="182"/>
    </location>
</feature>
<accession>A0A841HHL9</accession>
<dbReference type="NCBIfam" id="NF010052">
    <property type="entry name" value="PRK13529.1"/>
    <property type="match status" value="1"/>
</dbReference>
<evidence type="ECO:0000313" key="18">
    <source>
        <dbReference type="EMBL" id="MBB6091768.1"/>
    </source>
</evidence>
<dbReference type="Gene3D" id="3.40.50.10380">
    <property type="entry name" value="Malic enzyme, N-terminal domain"/>
    <property type="match status" value="1"/>
</dbReference>
<name>A0A841HHL9_9GAMM</name>
<evidence type="ECO:0000313" key="19">
    <source>
        <dbReference type="Proteomes" id="UP000588068"/>
    </source>
</evidence>
<evidence type="ECO:0000256" key="2">
    <source>
        <dbReference type="ARBA" id="ARBA00008785"/>
    </source>
</evidence>
<feature type="domain" description="Malic enzyme NAD-binding" evidence="16">
    <location>
        <begin position="278"/>
        <end position="539"/>
    </location>
</feature>
<evidence type="ECO:0000256" key="8">
    <source>
        <dbReference type="ARBA" id="ARBA00023239"/>
    </source>
</evidence>
<reference evidence="18 19" key="1">
    <citation type="submission" date="2020-08" db="EMBL/GenBank/DDBJ databases">
        <title>Genomic Encyclopedia of Type Strains, Phase IV (KMG-IV): sequencing the most valuable type-strain genomes for metagenomic binning, comparative biology and taxonomic classification.</title>
        <authorList>
            <person name="Goeker M."/>
        </authorList>
    </citation>
    <scope>NUCLEOTIDE SEQUENCE [LARGE SCALE GENOMIC DNA]</scope>
    <source>
        <strain evidence="18 19">DSM 26723</strain>
    </source>
</reference>
<feature type="active site" description="Proton donor" evidence="12">
    <location>
        <position position="111"/>
    </location>
</feature>
<dbReference type="InterPro" id="IPR015884">
    <property type="entry name" value="Malic_enzyme_CS"/>
</dbReference>
<feature type="domain" description="Malic enzyme N-terminal" evidence="17">
    <location>
        <begin position="88"/>
        <end position="268"/>
    </location>
</feature>
<dbReference type="PANTHER" id="PTHR23406:SF34">
    <property type="entry name" value="NAD-DEPENDENT MALIC ENZYME, MITOCHONDRIAL"/>
    <property type="match status" value="1"/>
</dbReference>
<comment type="similarity">
    <text evidence="2 15">Belongs to the malic enzymes family.</text>
</comment>
<dbReference type="InterPro" id="IPR001891">
    <property type="entry name" value="Malic_OxRdtase"/>
</dbReference>
<keyword evidence="8" id="KW-0456">Lyase</keyword>
<evidence type="ECO:0000259" key="16">
    <source>
        <dbReference type="SMART" id="SM00919"/>
    </source>
</evidence>
<evidence type="ECO:0000256" key="12">
    <source>
        <dbReference type="PIRSR" id="PIRSR000106-1"/>
    </source>
</evidence>
<evidence type="ECO:0000256" key="10">
    <source>
        <dbReference type="ARBA" id="ARBA00066983"/>
    </source>
</evidence>
<evidence type="ECO:0000256" key="13">
    <source>
        <dbReference type="PIRSR" id="PIRSR000106-2"/>
    </source>
</evidence>
<dbReference type="InterPro" id="IPR036291">
    <property type="entry name" value="NAD(P)-bd_dom_sf"/>
</dbReference>
<keyword evidence="4 14" id="KW-0479">Metal-binding</keyword>
<dbReference type="FunFam" id="3.40.50.10380:FF:000001">
    <property type="entry name" value="NAD-dependent malic enzyme"/>
    <property type="match status" value="1"/>
</dbReference>
<dbReference type="PROSITE" id="PS00331">
    <property type="entry name" value="MALIC_ENZYMES"/>
    <property type="match status" value="1"/>
</dbReference>
<evidence type="ECO:0000256" key="5">
    <source>
        <dbReference type="ARBA" id="ARBA00023002"/>
    </source>
</evidence>
<dbReference type="GO" id="GO:0051287">
    <property type="term" value="F:NAD binding"/>
    <property type="evidence" value="ECO:0007669"/>
    <property type="project" value="InterPro"/>
</dbReference>
<dbReference type="GO" id="GO:0043464">
    <property type="term" value="P:malolactic fermentation"/>
    <property type="evidence" value="ECO:0007669"/>
    <property type="project" value="UniProtKB-ARBA"/>
</dbReference>
<dbReference type="GO" id="GO:0016616">
    <property type="term" value="F:oxidoreductase activity, acting on the CH-OH group of donors, NAD or NADP as acceptor"/>
    <property type="evidence" value="ECO:0007669"/>
    <property type="project" value="InterPro"/>
</dbReference>
<proteinExistence type="inferred from homology"/>
<organism evidence="18 19">
    <name type="scientific">Povalibacter uvarum</name>
    <dbReference type="NCBI Taxonomy" id="732238"/>
    <lineage>
        <taxon>Bacteria</taxon>
        <taxon>Pseudomonadati</taxon>
        <taxon>Pseudomonadota</taxon>
        <taxon>Gammaproteobacteria</taxon>
        <taxon>Steroidobacterales</taxon>
        <taxon>Steroidobacteraceae</taxon>
        <taxon>Povalibacter</taxon>
    </lineage>
</organism>
<dbReference type="FunFam" id="3.40.50.720:FF:000182">
    <property type="entry name" value="NAD-dependent malic enzyme"/>
    <property type="match status" value="1"/>
</dbReference>
<comment type="cofactor">
    <cofactor evidence="14">
        <name>Mg(2+)</name>
        <dbReference type="ChEBI" id="CHEBI:18420"/>
    </cofactor>
    <cofactor evidence="14">
        <name>Mn(2+)</name>
        <dbReference type="ChEBI" id="CHEBI:29035"/>
    </cofactor>
    <text evidence="14">Divalent metal cations. Prefers magnesium or manganese.</text>
</comment>
<dbReference type="InterPro" id="IPR012301">
    <property type="entry name" value="Malic_N_dom"/>
</dbReference>
<dbReference type="AlphaFoldDB" id="A0A841HHL9"/>
<dbReference type="SMART" id="SM00919">
    <property type="entry name" value="Malic_M"/>
    <property type="match status" value="1"/>
</dbReference>
<gene>
    <name evidence="18" type="ORF">HNQ60_000614</name>
</gene>
<comment type="catalytic activity">
    <reaction evidence="9">
        <text>(S)-malate + H(+) = (S)-lactate + CO2</text>
        <dbReference type="Rhea" id="RHEA:46276"/>
        <dbReference type="ChEBI" id="CHEBI:15378"/>
        <dbReference type="ChEBI" id="CHEBI:15589"/>
        <dbReference type="ChEBI" id="CHEBI:16526"/>
        <dbReference type="ChEBI" id="CHEBI:16651"/>
        <dbReference type="EC" id="4.1.1.101"/>
    </reaction>
</comment>
<dbReference type="PIRSF" id="PIRSF000106">
    <property type="entry name" value="ME"/>
    <property type="match status" value="1"/>
</dbReference>
<comment type="caution">
    <text evidence="18">The sequence shown here is derived from an EMBL/GenBank/DDBJ whole genome shotgun (WGS) entry which is preliminary data.</text>
</comment>
<dbReference type="InterPro" id="IPR037062">
    <property type="entry name" value="Malic_N_dom_sf"/>
</dbReference>
<dbReference type="Pfam" id="PF00390">
    <property type="entry name" value="malic"/>
    <property type="match status" value="1"/>
</dbReference>
<dbReference type="GO" id="GO:0046872">
    <property type="term" value="F:metal ion binding"/>
    <property type="evidence" value="ECO:0007669"/>
    <property type="project" value="UniProtKB-KW"/>
</dbReference>
<evidence type="ECO:0000256" key="15">
    <source>
        <dbReference type="RuleBase" id="RU003427"/>
    </source>
</evidence>
<dbReference type="EC" id="4.1.1.101" evidence="10"/>
<dbReference type="GO" id="GO:0006108">
    <property type="term" value="P:malate metabolic process"/>
    <property type="evidence" value="ECO:0007669"/>
    <property type="project" value="TreeGrafter"/>
</dbReference>
<sequence>MDKLFEIRRDPVHGTEYIETSLTGHLLLEHPILNKGSAFTEAERREFGLTGLLPSGVSTLEVQLERIYGVYRSKTTDLERYMHLTALQDRNETAFYGLLSKHLAELMPIIYTPVVGAACQSYSRIYHRPRGVYIPYSQRHNIDEILANVGEADVQVIVVTDGERILGLGDLGIGGMGIPVGKLSLYTVCAGIHPSVTLPIVLDIGTNNRDLLDDPLYLGERHERIRGRDYDDFIEAFVAAVQRRFPKVLLQWEDFAKNNAARLLERYRNRLCTFNDDIQGTGAVTLAAALAAVAANRSTLGDQRIVLLGAGSAATGITSQLVTALQAEGLSEASARSRIWLVDSQGLVHSGRTDLEPFKREYARAVDETVNWQVSDRQSITLLDVVKHVHPTILIGTAAQPRAFDENVVREMARHTARPIIFPLSNPTSKCEGLPADMIAWSDGRALVATGSPFEDVIHGDRRIRIAQCNNAYIFPGVGLGVIAAQAQRVTDSMFVAAARALSEFSPARQNIEAPLLPGLQTIREVSRQVALAVAREAQRLGLAEPCTEEELSRRIAAHMWTPQYLAYRKPRRERSRLAG</sequence>
<feature type="binding site" evidence="13">
    <location>
        <position position="164"/>
    </location>
    <ligand>
        <name>(S)-malate</name>
        <dbReference type="ChEBI" id="CHEBI:15589"/>
    </ligand>
</feature>
<keyword evidence="6" id="KW-0520">NAD</keyword>
<dbReference type="InterPro" id="IPR046346">
    <property type="entry name" value="Aminoacid_DH-like_N_sf"/>
</dbReference>
<dbReference type="InterPro" id="IPR012302">
    <property type="entry name" value="Malic_NAD-bd"/>
</dbReference>